<dbReference type="GO" id="GO:0008168">
    <property type="term" value="F:methyltransferase activity"/>
    <property type="evidence" value="ECO:0007669"/>
    <property type="project" value="UniProtKB-KW"/>
</dbReference>
<keyword evidence="3" id="KW-1185">Reference proteome</keyword>
<accession>A0A9K3LD25</accession>
<dbReference type="InterPro" id="IPR001214">
    <property type="entry name" value="SET_dom"/>
</dbReference>
<comment type="caution">
    <text evidence="2">The sequence shown here is derived from an EMBL/GenBank/DDBJ whole genome shotgun (WGS) entry which is preliminary data.</text>
</comment>
<feature type="domain" description="SET" evidence="1">
    <location>
        <begin position="220"/>
        <end position="352"/>
    </location>
</feature>
<sequence length="359" mass="41229">MGNYGTDTFGNNMLEKWNCLTIFCRRKKGKLFLSRCRLDLTNIKSVHGSKFDEVVDRIDSPGAGAFTPYHSARTIVRVDQVLPGQELFASYGEEWIPWIPGVAVTQEANFDAADELMHEFEEWIEEHENPDCPTRGELTEELLQAMWKFMVEFPQSSRKLSVIPKEWSRERMKKATLIETQRYLGQSEVESPSREYWTNKGRVSLDFLRENGKCQDHIRPNVSSVPHAGRGAFATRDLPKGTVVGYSPLVHVAVRGEEIYTINYDGRDHGNENNAKKPFSRPDLILNYSFGHRNSTILLTPYGGYELVAHKPEWFEQDIDFLRDTNNKIGLSFDYVALRDIKQGEEVFMDYGDEWLSAA</sequence>
<dbReference type="AlphaFoldDB" id="A0A9K3LD25"/>
<keyword evidence="2" id="KW-0808">Transferase</keyword>
<evidence type="ECO:0000313" key="3">
    <source>
        <dbReference type="Proteomes" id="UP000693970"/>
    </source>
</evidence>
<dbReference type="OrthoDB" id="3180714at2759"/>
<dbReference type="PROSITE" id="PS50280">
    <property type="entry name" value="SET"/>
    <property type="match status" value="1"/>
</dbReference>
<evidence type="ECO:0000313" key="2">
    <source>
        <dbReference type="EMBL" id="KAG7360200.1"/>
    </source>
</evidence>
<proteinExistence type="predicted"/>
<dbReference type="Proteomes" id="UP000693970">
    <property type="component" value="Unassembled WGS sequence"/>
</dbReference>
<name>A0A9K3LD25_9STRA</name>
<reference evidence="2" key="2">
    <citation type="submission" date="2021-04" db="EMBL/GenBank/DDBJ databases">
        <authorList>
            <person name="Podell S."/>
        </authorList>
    </citation>
    <scope>NUCLEOTIDE SEQUENCE</scope>
    <source>
        <strain evidence="2">Hildebrandi</strain>
    </source>
</reference>
<dbReference type="EMBL" id="JAGRRH010000013">
    <property type="protein sequence ID" value="KAG7360200.1"/>
    <property type="molecule type" value="Genomic_DNA"/>
</dbReference>
<reference evidence="2" key="1">
    <citation type="journal article" date="2021" name="Sci. Rep.">
        <title>Diploid genomic architecture of Nitzschia inconspicua, an elite biomass production diatom.</title>
        <authorList>
            <person name="Oliver A."/>
            <person name="Podell S."/>
            <person name="Pinowska A."/>
            <person name="Traller J.C."/>
            <person name="Smith S.R."/>
            <person name="McClure R."/>
            <person name="Beliaev A."/>
            <person name="Bohutskyi P."/>
            <person name="Hill E.A."/>
            <person name="Rabines A."/>
            <person name="Zheng H."/>
            <person name="Allen L.Z."/>
            <person name="Kuo A."/>
            <person name="Grigoriev I.V."/>
            <person name="Allen A.E."/>
            <person name="Hazlebeck D."/>
            <person name="Allen E.E."/>
        </authorList>
    </citation>
    <scope>NUCLEOTIDE SEQUENCE</scope>
    <source>
        <strain evidence="2">Hildebrandi</strain>
    </source>
</reference>
<evidence type="ECO:0000259" key="1">
    <source>
        <dbReference type="PROSITE" id="PS50280"/>
    </source>
</evidence>
<dbReference type="Pfam" id="PF00856">
    <property type="entry name" value="SET"/>
    <property type="match status" value="1"/>
</dbReference>
<protein>
    <submittedName>
        <fullName evidence="2">SET methyltransferase domain containing protein</fullName>
    </submittedName>
</protein>
<keyword evidence="2" id="KW-0489">Methyltransferase</keyword>
<dbReference type="GO" id="GO:0032259">
    <property type="term" value="P:methylation"/>
    <property type="evidence" value="ECO:0007669"/>
    <property type="project" value="UniProtKB-KW"/>
</dbReference>
<gene>
    <name evidence="2" type="ORF">IV203_035299</name>
</gene>
<organism evidence="2 3">
    <name type="scientific">Nitzschia inconspicua</name>
    <dbReference type="NCBI Taxonomy" id="303405"/>
    <lineage>
        <taxon>Eukaryota</taxon>
        <taxon>Sar</taxon>
        <taxon>Stramenopiles</taxon>
        <taxon>Ochrophyta</taxon>
        <taxon>Bacillariophyta</taxon>
        <taxon>Bacillariophyceae</taxon>
        <taxon>Bacillariophycidae</taxon>
        <taxon>Bacillariales</taxon>
        <taxon>Bacillariaceae</taxon>
        <taxon>Nitzschia</taxon>
    </lineage>
</organism>